<dbReference type="Gene3D" id="3.40.50.2000">
    <property type="entry name" value="Glycogen Phosphorylase B"/>
    <property type="match status" value="2"/>
</dbReference>
<dbReference type="Pfam" id="PF00534">
    <property type="entry name" value="Glycos_transf_1"/>
    <property type="match status" value="1"/>
</dbReference>
<proteinExistence type="predicted"/>
<feature type="non-terminal residue" evidence="2">
    <location>
        <position position="1"/>
    </location>
</feature>
<organism evidence="2">
    <name type="scientific">marine sediment metagenome</name>
    <dbReference type="NCBI Taxonomy" id="412755"/>
    <lineage>
        <taxon>unclassified sequences</taxon>
        <taxon>metagenomes</taxon>
        <taxon>ecological metagenomes</taxon>
    </lineage>
</organism>
<accession>A0A0F9GP37</accession>
<evidence type="ECO:0000259" key="1">
    <source>
        <dbReference type="Pfam" id="PF00534"/>
    </source>
</evidence>
<sequence>VRIITTYWNGKNKFDNYKGIPIIRLLDSKSLFGKLGSIFHLNNITFGLNLLLKRNFKLYQDSDVIIIPLAIGFTRFFKLKNIPIISCFLHYDRNVSLVNQFNLPIYHYLEKKQLKRHKNILTISNHSKKDIMRFYGIDKNYINVFPVGIDTTKFNPSNFSIKIREKYGENILLCVGPFLRRKQVHILLEAMTKVIKVIPDVNLILAGDGLLLKDLTKLSNSLNLQDNTDFLGFVEIITLLKLYASCDIFIHPSEFEGFGQVILEAIASGAPCICANKEPMSEIVGDAGKTFEVNDHEDLAEIIIDLLINREKLKDLKENAIFILKKYNSIKIAKDWSKYIEKTVKVYHKHKN</sequence>
<reference evidence="2" key="1">
    <citation type="journal article" date="2015" name="Nature">
        <title>Complex archaea that bridge the gap between prokaryotes and eukaryotes.</title>
        <authorList>
            <person name="Spang A."/>
            <person name="Saw J.H."/>
            <person name="Jorgensen S.L."/>
            <person name="Zaremba-Niedzwiedzka K."/>
            <person name="Martijn J."/>
            <person name="Lind A.E."/>
            <person name="van Eijk R."/>
            <person name="Schleper C."/>
            <person name="Guy L."/>
            <person name="Ettema T.J."/>
        </authorList>
    </citation>
    <scope>NUCLEOTIDE SEQUENCE</scope>
</reference>
<dbReference type="PANTHER" id="PTHR45947">
    <property type="entry name" value="SULFOQUINOVOSYL TRANSFERASE SQD2"/>
    <property type="match status" value="1"/>
</dbReference>
<dbReference type="InterPro" id="IPR050194">
    <property type="entry name" value="Glycosyltransferase_grp1"/>
</dbReference>
<dbReference type="CDD" id="cd03801">
    <property type="entry name" value="GT4_PimA-like"/>
    <property type="match status" value="1"/>
</dbReference>
<dbReference type="PANTHER" id="PTHR45947:SF3">
    <property type="entry name" value="SULFOQUINOVOSYL TRANSFERASE SQD2"/>
    <property type="match status" value="1"/>
</dbReference>
<comment type="caution">
    <text evidence="2">The sequence shown here is derived from an EMBL/GenBank/DDBJ whole genome shotgun (WGS) entry which is preliminary data.</text>
</comment>
<protein>
    <recommendedName>
        <fullName evidence="1">Glycosyl transferase family 1 domain-containing protein</fullName>
    </recommendedName>
</protein>
<gene>
    <name evidence="2" type="ORF">LCGC14_1803140</name>
</gene>
<feature type="domain" description="Glycosyl transferase family 1" evidence="1">
    <location>
        <begin position="163"/>
        <end position="320"/>
    </location>
</feature>
<evidence type="ECO:0000313" key="2">
    <source>
        <dbReference type="EMBL" id="KKM00569.1"/>
    </source>
</evidence>
<dbReference type="InterPro" id="IPR001296">
    <property type="entry name" value="Glyco_trans_1"/>
</dbReference>
<dbReference type="EMBL" id="LAZR01017404">
    <property type="protein sequence ID" value="KKM00569.1"/>
    <property type="molecule type" value="Genomic_DNA"/>
</dbReference>
<dbReference type="SUPFAM" id="SSF53756">
    <property type="entry name" value="UDP-Glycosyltransferase/glycogen phosphorylase"/>
    <property type="match status" value="1"/>
</dbReference>
<dbReference type="GO" id="GO:0016757">
    <property type="term" value="F:glycosyltransferase activity"/>
    <property type="evidence" value="ECO:0007669"/>
    <property type="project" value="InterPro"/>
</dbReference>
<dbReference type="AlphaFoldDB" id="A0A0F9GP37"/>
<name>A0A0F9GP37_9ZZZZ</name>